<name>A0ACB8T771_9AGAM</name>
<evidence type="ECO:0000313" key="1">
    <source>
        <dbReference type="EMBL" id="KAI0064327.1"/>
    </source>
</evidence>
<organism evidence="1 2">
    <name type="scientific">Artomyces pyxidatus</name>
    <dbReference type="NCBI Taxonomy" id="48021"/>
    <lineage>
        <taxon>Eukaryota</taxon>
        <taxon>Fungi</taxon>
        <taxon>Dikarya</taxon>
        <taxon>Basidiomycota</taxon>
        <taxon>Agaricomycotina</taxon>
        <taxon>Agaricomycetes</taxon>
        <taxon>Russulales</taxon>
        <taxon>Auriscalpiaceae</taxon>
        <taxon>Artomyces</taxon>
    </lineage>
</organism>
<protein>
    <submittedName>
        <fullName evidence="1">Cytochrome P450</fullName>
    </submittedName>
</protein>
<reference evidence="1" key="1">
    <citation type="submission" date="2021-03" db="EMBL/GenBank/DDBJ databases">
        <authorList>
            <consortium name="DOE Joint Genome Institute"/>
            <person name="Ahrendt S."/>
            <person name="Looney B.P."/>
            <person name="Miyauchi S."/>
            <person name="Morin E."/>
            <person name="Drula E."/>
            <person name="Courty P.E."/>
            <person name="Chicoki N."/>
            <person name="Fauchery L."/>
            <person name="Kohler A."/>
            <person name="Kuo A."/>
            <person name="Labutti K."/>
            <person name="Pangilinan J."/>
            <person name="Lipzen A."/>
            <person name="Riley R."/>
            <person name="Andreopoulos W."/>
            <person name="He G."/>
            <person name="Johnson J."/>
            <person name="Barry K.W."/>
            <person name="Grigoriev I.V."/>
            <person name="Nagy L."/>
            <person name="Hibbett D."/>
            <person name="Henrissat B."/>
            <person name="Matheny P.B."/>
            <person name="Labbe J."/>
            <person name="Martin F."/>
        </authorList>
    </citation>
    <scope>NUCLEOTIDE SEQUENCE</scope>
    <source>
        <strain evidence="1">HHB10654</strain>
    </source>
</reference>
<comment type="caution">
    <text evidence="1">The sequence shown here is derived from an EMBL/GenBank/DDBJ whole genome shotgun (WGS) entry which is preliminary data.</text>
</comment>
<reference evidence="1" key="2">
    <citation type="journal article" date="2022" name="New Phytol.">
        <title>Evolutionary transition to the ectomycorrhizal habit in the genomes of a hyperdiverse lineage of mushroom-forming fungi.</title>
        <authorList>
            <person name="Looney B."/>
            <person name="Miyauchi S."/>
            <person name="Morin E."/>
            <person name="Drula E."/>
            <person name="Courty P.E."/>
            <person name="Kohler A."/>
            <person name="Kuo A."/>
            <person name="LaButti K."/>
            <person name="Pangilinan J."/>
            <person name="Lipzen A."/>
            <person name="Riley R."/>
            <person name="Andreopoulos W."/>
            <person name="He G."/>
            <person name="Johnson J."/>
            <person name="Nolan M."/>
            <person name="Tritt A."/>
            <person name="Barry K.W."/>
            <person name="Grigoriev I.V."/>
            <person name="Nagy L.G."/>
            <person name="Hibbett D."/>
            <person name="Henrissat B."/>
            <person name="Matheny P.B."/>
            <person name="Labbe J."/>
            <person name="Martin F.M."/>
        </authorList>
    </citation>
    <scope>NUCLEOTIDE SEQUENCE</scope>
    <source>
        <strain evidence="1">HHB10654</strain>
    </source>
</reference>
<sequence length="528" mass="59628">MIELSSWTVVLTAVLSVVVISRVTKLLSGLKVVNGVPGACIPFQPLGLPGALLPTSWWNPGLAWVWEGRLISYRKYKSELISYVPFLTGKPSLWTNSIEVARQTVAGGMQSTWIKPEESSRALLPWGMNLIAAEKETWRRHRRIMGPAFNPTMYSLVWSESIRIYRDMVSTEGWDKKDVIEISAVQDYTFKFAMFVISACGFGWPFAWDEPPMNEDGSMGIQKALKLYTDNSTVVLFLPEWIFKLPSKWLRDLYTAREVLREYMNKQIEDRKAEIRGSFESGAQSTGKQDVFSLLVRASEEDGKLKLDDKELVGNVFGLMFAGHETTAHTLAATLGFLGLYPDIQKDVYEEIIRVVGKDRDPAFEDFGKLEKVLSVFLESLRLYPAGYIMIRAPLEDTVLNVPNFNSEGTHAIPIQKGTQVVVDMVGVQYNPRYFPDPYKYDPSRWYGVSSESEAVTAFSIGPRTCIGRKFAATEAVCFLALLLRDWHVTPVMQPGETGEQWRERAMKADINMTLGVRSVPVKLNRRG</sequence>
<evidence type="ECO:0000313" key="2">
    <source>
        <dbReference type="Proteomes" id="UP000814140"/>
    </source>
</evidence>
<keyword evidence="2" id="KW-1185">Reference proteome</keyword>
<dbReference type="EMBL" id="MU277199">
    <property type="protein sequence ID" value="KAI0064327.1"/>
    <property type="molecule type" value="Genomic_DNA"/>
</dbReference>
<dbReference type="Proteomes" id="UP000814140">
    <property type="component" value="Unassembled WGS sequence"/>
</dbReference>
<gene>
    <name evidence="1" type="ORF">BV25DRAFT_1914528</name>
</gene>
<proteinExistence type="predicted"/>
<accession>A0ACB8T771</accession>